<dbReference type="PANTHER" id="PTHR30006:SF15">
    <property type="entry name" value="IRON-UTILIZATION PERIPLASMIC PROTEIN"/>
    <property type="match status" value="1"/>
</dbReference>
<keyword evidence="6" id="KW-1185">Reference proteome</keyword>
<comment type="similarity">
    <text evidence="1">Belongs to the bacterial solute-binding protein 1 family.</text>
</comment>
<keyword evidence="2" id="KW-0410">Iron transport</keyword>
<evidence type="ECO:0000256" key="1">
    <source>
        <dbReference type="ARBA" id="ARBA00008520"/>
    </source>
</evidence>
<dbReference type="Proteomes" id="UP001501480">
    <property type="component" value="Unassembled WGS sequence"/>
</dbReference>
<accession>A0ABN2W060</accession>
<dbReference type="Pfam" id="PF13343">
    <property type="entry name" value="SBP_bac_6"/>
    <property type="match status" value="1"/>
</dbReference>
<feature type="signal peptide" evidence="4">
    <location>
        <begin position="1"/>
        <end position="28"/>
    </location>
</feature>
<dbReference type="PROSITE" id="PS51257">
    <property type="entry name" value="PROKAR_LIPOPROTEIN"/>
    <property type="match status" value="1"/>
</dbReference>
<reference evidence="5 6" key="1">
    <citation type="journal article" date="2019" name="Int. J. Syst. Evol. Microbiol.">
        <title>The Global Catalogue of Microorganisms (GCM) 10K type strain sequencing project: providing services to taxonomists for standard genome sequencing and annotation.</title>
        <authorList>
            <consortium name="The Broad Institute Genomics Platform"/>
            <consortium name="The Broad Institute Genome Sequencing Center for Infectious Disease"/>
            <person name="Wu L."/>
            <person name="Ma J."/>
        </authorList>
    </citation>
    <scope>NUCLEOTIDE SEQUENCE [LARGE SCALE GENOMIC DNA]</scope>
    <source>
        <strain evidence="5 6">JCM 15749</strain>
    </source>
</reference>
<dbReference type="EMBL" id="BAAAPY010000006">
    <property type="protein sequence ID" value="GAA2079035.1"/>
    <property type="molecule type" value="Genomic_DNA"/>
</dbReference>
<keyword evidence="3 4" id="KW-0732">Signal</keyword>
<sequence length="344" mass="36189">MHPSRTLRLALPAIAPTLGLVLVLSACGGSSDEADASDDPLTVYVGRDEELVAPLLEQFTEETGIEVEARYAGTPELAATLLDEGENSPADVFLSQDAGALGALSDAGLVDALPDEITGAVSPELTSTDGTWVGVTGRARVIAYDGEELSADEVPDSVTDLTADEWEGRVGFPPGNASFQSFVTGYRVAEGDAAAQAWLEGMADNDVQSYEKNGEVLEAVNSGQLDLGLINHYYWFQTAAEVGAENMRAQLKFPEAGDPGALVNVTGAAVLSDHPDARAFVEYLVSEAGQTYFVENTYEYPLVPGIAAPEGLPALEELQGPEIDLSDLADLETTVTMIDESGLS</sequence>
<feature type="chain" id="PRO_5045547516" evidence="4">
    <location>
        <begin position="29"/>
        <end position="344"/>
    </location>
</feature>
<keyword evidence="2" id="KW-0813">Transport</keyword>
<dbReference type="PANTHER" id="PTHR30006">
    <property type="entry name" value="THIAMINE-BINDING PERIPLASMIC PROTEIN-RELATED"/>
    <property type="match status" value="1"/>
</dbReference>
<protein>
    <submittedName>
        <fullName evidence="5">Iron ABC transporter substrate-binding protein</fullName>
    </submittedName>
</protein>
<name>A0ABN2W060_9ACTN</name>
<comment type="caution">
    <text evidence="5">The sequence shown here is derived from an EMBL/GenBank/DDBJ whole genome shotgun (WGS) entry which is preliminary data.</text>
</comment>
<evidence type="ECO:0000256" key="3">
    <source>
        <dbReference type="ARBA" id="ARBA00022729"/>
    </source>
</evidence>
<dbReference type="InterPro" id="IPR026045">
    <property type="entry name" value="Ferric-bd"/>
</dbReference>
<dbReference type="SUPFAM" id="SSF53850">
    <property type="entry name" value="Periplasmic binding protein-like II"/>
    <property type="match status" value="1"/>
</dbReference>
<organism evidence="5 6">
    <name type="scientific">Aeromicrobium halocynthiae</name>
    <dbReference type="NCBI Taxonomy" id="560557"/>
    <lineage>
        <taxon>Bacteria</taxon>
        <taxon>Bacillati</taxon>
        <taxon>Actinomycetota</taxon>
        <taxon>Actinomycetes</taxon>
        <taxon>Propionibacteriales</taxon>
        <taxon>Nocardioidaceae</taxon>
        <taxon>Aeromicrobium</taxon>
    </lineage>
</organism>
<dbReference type="CDD" id="cd13543">
    <property type="entry name" value="PBP2_Fbp"/>
    <property type="match status" value="1"/>
</dbReference>
<proteinExistence type="inferred from homology"/>
<evidence type="ECO:0000313" key="5">
    <source>
        <dbReference type="EMBL" id="GAA2079035.1"/>
    </source>
</evidence>
<dbReference type="PIRSF" id="PIRSF002825">
    <property type="entry name" value="CfbpA"/>
    <property type="match status" value="1"/>
</dbReference>
<dbReference type="Gene3D" id="3.40.190.10">
    <property type="entry name" value="Periplasmic binding protein-like II"/>
    <property type="match status" value="2"/>
</dbReference>
<evidence type="ECO:0000256" key="4">
    <source>
        <dbReference type="SAM" id="SignalP"/>
    </source>
</evidence>
<evidence type="ECO:0000256" key="2">
    <source>
        <dbReference type="ARBA" id="ARBA00022496"/>
    </source>
</evidence>
<evidence type="ECO:0000313" key="6">
    <source>
        <dbReference type="Proteomes" id="UP001501480"/>
    </source>
</evidence>
<keyword evidence="2" id="KW-0408">Iron</keyword>
<keyword evidence="2" id="KW-0406">Ion transport</keyword>
<gene>
    <name evidence="5" type="ORF">GCM10009821_18830</name>
</gene>